<dbReference type="SUPFAM" id="SSF48371">
    <property type="entry name" value="ARM repeat"/>
    <property type="match status" value="1"/>
</dbReference>
<organism evidence="9 10">
    <name type="scientific">Patiria miniata</name>
    <name type="common">Bat star</name>
    <name type="synonym">Asterina miniata</name>
    <dbReference type="NCBI Taxonomy" id="46514"/>
    <lineage>
        <taxon>Eukaryota</taxon>
        <taxon>Metazoa</taxon>
        <taxon>Echinodermata</taxon>
        <taxon>Eleutherozoa</taxon>
        <taxon>Asterozoa</taxon>
        <taxon>Asteroidea</taxon>
        <taxon>Valvatacea</taxon>
        <taxon>Valvatida</taxon>
        <taxon>Asterinidae</taxon>
        <taxon>Patiria</taxon>
    </lineage>
</organism>
<dbReference type="GO" id="GO:0005829">
    <property type="term" value="C:cytosol"/>
    <property type="evidence" value="ECO:0007669"/>
    <property type="project" value="UniProtKB-SubCell"/>
</dbReference>
<dbReference type="CDD" id="cd11558">
    <property type="entry name" value="W2_eIF2B_epsilon"/>
    <property type="match status" value="1"/>
</dbReference>
<dbReference type="GO" id="GO:0005851">
    <property type="term" value="C:eukaryotic translation initiation factor 2B complex"/>
    <property type="evidence" value="ECO:0007669"/>
    <property type="project" value="TreeGrafter"/>
</dbReference>
<dbReference type="InterPro" id="IPR005835">
    <property type="entry name" value="NTP_transferase_dom"/>
</dbReference>
<dbReference type="OMA" id="LAQSCKI"/>
<dbReference type="InterPro" id="IPR051956">
    <property type="entry name" value="eIF2B_epsilon"/>
</dbReference>
<protein>
    <recommendedName>
        <fullName evidence="4">Translation initiation factor eIF2B subunit epsilon</fullName>
    </recommendedName>
    <alternativeName>
        <fullName evidence="5">eIF2B GDP-GTP exchange factor subunit epsilon</fullName>
    </alternativeName>
</protein>
<dbReference type="CTD" id="8893"/>
<evidence type="ECO:0000256" key="7">
    <source>
        <dbReference type="SAM" id="MobiDB-lite"/>
    </source>
</evidence>
<dbReference type="InterPro" id="IPR029044">
    <property type="entry name" value="Nucleotide-diphossugar_trans"/>
</dbReference>
<dbReference type="AlphaFoldDB" id="A0A914AZV0"/>
<dbReference type="InterPro" id="IPR018357">
    <property type="entry name" value="Hexapep_transf_CS"/>
</dbReference>
<dbReference type="FunFam" id="1.25.40.180:FF:000022">
    <property type="entry name" value="Translation initiation factor eIF-2B epsilon subunit"/>
    <property type="match status" value="1"/>
</dbReference>
<dbReference type="Gene3D" id="1.25.40.180">
    <property type="match status" value="1"/>
</dbReference>
<dbReference type="SUPFAM" id="SSF53448">
    <property type="entry name" value="Nucleotide-diphospho-sugar transferases"/>
    <property type="match status" value="1"/>
</dbReference>
<dbReference type="Pfam" id="PF25084">
    <property type="entry name" value="LbH_EIF2B"/>
    <property type="match status" value="1"/>
</dbReference>
<dbReference type="GO" id="GO:0031369">
    <property type="term" value="F:translation initiation factor binding"/>
    <property type="evidence" value="ECO:0007669"/>
    <property type="project" value="InterPro"/>
</dbReference>
<evidence type="ECO:0000256" key="3">
    <source>
        <dbReference type="ARBA" id="ARBA00022490"/>
    </source>
</evidence>
<accession>A0A914AZV0</accession>
<dbReference type="Gene3D" id="3.90.550.10">
    <property type="entry name" value="Spore Coat Polysaccharide Biosynthesis Protein SpsA, Chain A"/>
    <property type="match status" value="1"/>
</dbReference>
<dbReference type="EnsemblMetazoa" id="XM_038213270.1">
    <property type="protein sequence ID" value="XP_038069198.1"/>
    <property type="gene ID" value="LOC119738386"/>
</dbReference>
<dbReference type="GO" id="GO:0003743">
    <property type="term" value="F:translation initiation factor activity"/>
    <property type="evidence" value="ECO:0007669"/>
    <property type="project" value="UniProtKB-ARBA"/>
</dbReference>
<dbReference type="GO" id="GO:0016740">
    <property type="term" value="F:transferase activity"/>
    <property type="evidence" value="ECO:0007669"/>
    <property type="project" value="InterPro"/>
</dbReference>
<proteinExistence type="inferred from homology"/>
<dbReference type="RefSeq" id="XP_038069198.1">
    <property type="nucleotide sequence ID" value="XM_038213270.1"/>
</dbReference>
<reference evidence="9" key="1">
    <citation type="submission" date="2022-11" db="UniProtKB">
        <authorList>
            <consortium name="EnsemblMetazoa"/>
        </authorList>
    </citation>
    <scope>IDENTIFICATION</scope>
</reference>
<evidence type="ECO:0000256" key="5">
    <source>
        <dbReference type="ARBA" id="ARBA00044345"/>
    </source>
</evidence>
<dbReference type="InterPro" id="IPR056764">
    <property type="entry name" value="LbH_EIF2B3/5"/>
</dbReference>
<dbReference type="PANTHER" id="PTHR45887">
    <property type="entry name" value="TRANSLATION INITIATION FACTOR EIF-2B SUBUNIT EPSILON"/>
    <property type="match status" value="1"/>
</dbReference>
<comment type="subcellular location">
    <subcellularLocation>
        <location evidence="1">Cytoplasm</location>
        <location evidence="1">Cytosol</location>
    </subcellularLocation>
</comment>
<comment type="similarity">
    <text evidence="2">Belongs to the eIF-2B gamma/epsilon subunits family.</text>
</comment>
<dbReference type="Proteomes" id="UP000887568">
    <property type="component" value="Unplaced"/>
</dbReference>
<dbReference type="Pfam" id="PF02020">
    <property type="entry name" value="W2"/>
    <property type="match status" value="1"/>
</dbReference>
<dbReference type="SMART" id="SM00515">
    <property type="entry name" value="eIF5C"/>
    <property type="match status" value="1"/>
</dbReference>
<keyword evidence="3" id="KW-0963">Cytoplasm</keyword>
<evidence type="ECO:0000256" key="6">
    <source>
        <dbReference type="ARBA" id="ARBA00046432"/>
    </source>
</evidence>
<dbReference type="GeneID" id="119738386"/>
<feature type="region of interest" description="Disordered" evidence="7">
    <location>
        <begin position="490"/>
        <end position="520"/>
    </location>
</feature>
<keyword evidence="10" id="KW-1185">Reference proteome</keyword>
<dbReference type="InterPro" id="IPR003307">
    <property type="entry name" value="W2_domain"/>
</dbReference>
<dbReference type="Gene3D" id="2.160.10.10">
    <property type="entry name" value="Hexapeptide repeat proteins"/>
    <property type="match status" value="1"/>
</dbReference>
<evidence type="ECO:0000256" key="1">
    <source>
        <dbReference type="ARBA" id="ARBA00004514"/>
    </source>
</evidence>
<dbReference type="Pfam" id="PF00483">
    <property type="entry name" value="NTP_transferase"/>
    <property type="match status" value="1"/>
</dbReference>
<evidence type="ECO:0000313" key="10">
    <source>
        <dbReference type="Proteomes" id="UP000887568"/>
    </source>
</evidence>
<evidence type="ECO:0000256" key="4">
    <source>
        <dbReference type="ARBA" id="ARBA00044144"/>
    </source>
</evidence>
<dbReference type="CDD" id="cd04197">
    <property type="entry name" value="eIF-2B_epsilon_N"/>
    <property type="match status" value="1"/>
</dbReference>
<evidence type="ECO:0000313" key="9">
    <source>
        <dbReference type="EnsemblMetazoa" id="XP_038069198.1"/>
    </source>
</evidence>
<evidence type="ECO:0000256" key="2">
    <source>
        <dbReference type="ARBA" id="ARBA00007878"/>
    </source>
</evidence>
<feature type="domain" description="W2" evidence="8">
    <location>
        <begin position="519"/>
        <end position="696"/>
    </location>
</feature>
<dbReference type="FunFam" id="3.90.550.10:FF:000066">
    <property type="entry name" value="Translation initiation factor eIF-2B subunit epsilon"/>
    <property type="match status" value="1"/>
</dbReference>
<dbReference type="PROSITE" id="PS00101">
    <property type="entry name" value="HEXAPEP_TRANSFERASES"/>
    <property type="match status" value="1"/>
</dbReference>
<dbReference type="InterPro" id="IPR044123">
    <property type="entry name" value="W2_eIF2B_epsilon"/>
</dbReference>
<dbReference type="PANTHER" id="PTHR45887:SF1">
    <property type="entry name" value="TRANSLATION INITIATION FACTOR EIF-2B SUBUNIT EPSILON"/>
    <property type="match status" value="1"/>
</dbReference>
<dbReference type="PROSITE" id="PS51363">
    <property type="entry name" value="W2"/>
    <property type="match status" value="1"/>
</dbReference>
<dbReference type="InterPro" id="IPR016024">
    <property type="entry name" value="ARM-type_fold"/>
</dbReference>
<sequence length="699" mass="79195">MAGNTKKNKGKGDSILQQEDILQAVVLADSFNVRFAPMTSERPRALFPLVNCPLIDYTLEFLVSAGVQEIFVFCCSHADQLKKHIWASKWNHKNSHCIITPIVSEDCHSVGDALREIERKSMIRSHFVLVSGDLVSNMLLKDLIEQHKARFKVDKSAVITLVFKQAYPGHRTRSEEDDIVVATDTTHRILSYQKMHGKMKARFPLNLFEDNREMILRYDLMHSHISICSPRVTELFVDNFDYQNMSDLIRGILINEEIEGNKLYMHVIEEEYAARVTDLPMYDSISKDVIRRWAHPLVPENLTAEGEGYKLGRHNVYLASDVTLERGSILQEDVIIGQGSTIGTNTIISQSVIGKNCVIGENVILENTYIWDNVRIESNCKMSMVVLCDRVRLMDSVIIQPGCVLSYGVKVGPSITLPSGTLLTLYPPSHGESDQEDKVDDRHMNRTNRQLGDVPVDKDVVGEEGEGYVWQPPLDPDDDDGQRQQLLGLNVSVEDETKGSSEESEDEGQEDFVSISPPPDDTRLFYNEVIDSMQRTIEENVKLENLILEVNSSKYAYNVSMRELVQLVVKAVLEMPHLKVTEPLQASQLLPRLTTLVHKLLPVFRNYIKNVESQLDCLNALEDYCHASRATTAALPKILLLLYEADVLSEEAILQWYNSKSSSDDPANSANRQQIQTQVQPFIKWLEEAEEESDSEEED</sequence>
<name>A0A914AZV0_PATMI</name>
<evidence type="ECO:0000259" key="8">
    <source>
        <dbReference type="PROSITE" id="PS51363"/>
    </source>
</evidence>
<comment type="subunit">
    <text evidence="6">Component of the translation initiation factor 2B (eIF2B) complex which is a heterodecamer of two sets of five different subunits: alpha, beta, gamma, delta and epsilon. Subunits alpha, beta and delta comprise a regulatory subcomplex and subunits epsilon and gamma comprise a catalytic subcomplex. Within the complex, the hexameric regulatory complex resides at the center, with the two heterodimeric catalytic subcomplexes bound on opposite sides.</text>
</comment>
<dbReference type="GO" id="GO:0005085">
    <property type="term" value="F:guanyl-nucleotide exchange factor activity"/>
    <property type="evidence" value="ECO:0007669"/>
    <property type="project" value="InterPro"/>
</dbReference>
<dbReference type="InterPro" id="IPR035543">
    <property type="entry name" value="eIF-2B_epsilon_N"/>
</dbReference>
<feature type="region of interest" description="Disordered" evidence="7">
    <location>
        <begin position="426"/>
        <end position="458"/>
    </location>
</feature>
<dbReference type="OrthoDB" id="424572at2759"/>